<dbReference type="EMBL" id="BAAAOB010000002">
    <property type="protein sequence ID" value="GAA1789851.1"/>
    <property type="molecule type" value="Genomic_DNA"/>
</dbReference>
<evidence type="ECO:0008006" key="3">
    <source>
        <dbReference type="Google" id="ProtNLM"/>
    </source>
</evidence>
<evidence type="ECO:0000313" key="1">
    <source>
        <dbReference type="EMBL" id="GAA1789851.1"/>
    </source>
</evidence>
<gene>
    <name evidence="1" type="ORF">GCM10009768_18510</name>
</gene>
<proteinExistence type="predicted"/>
<reference evidence="2" key="1">
    <citation type="journal article" date="2019" name="Int. J. Syst. Evol. Microbiol.">
        <title>The Global Catalogue of Microorganisms (GCM) 10K type strain sequencing project: providing services to taxonomists for standard genome sequencing and annotation.</title>
        <authorList>
            <consortium name="The Broad Institute Genomics Platform"/>
            <consortium name="The Broad Institute Genome Sequencing Center for Infectious Disease"/>
            <person name="Wu L."/>
            <person name="Ma J."/>
        </authorList>
    </citation>
    <scope>NUCLEOTIDE SEQUENCE [LARGE SCALE GENOMIC DNA]</scope>
    <source>
        <strain evidence="2">JCM 14736</strain>
    </source>
</reference>
<dbReference type="Proteomes" id="UP001500851">
    <property type="component" value="Unassembled WGS sequence"/>
</dbReference>
<name>A0ABP4XSG8_9MICO</name>
<organism evidence="1 2">
    <name type="scientific">Leucobacter iarius</name>
    <dbReference type="NCBI Taxonomy" id="333963"/>
    <lineage>
        <taxon>Bacteria</taxon>
        <taxon>Bacillati</taxon>
        <taxon>Actinomycetota</taxon>
        <taxon>Actinomycetes</taxon>
        <taxon>Micrococcales</taxon>
        <taxon>Microbacteriaceae</taxon>
        <taxon>Leucobacter</taxon>
    </lineage>
</organism>
<keyword evidence="2" id="KW-1185">Reference proteome</keyword>
<accession>A0ABP4XSG8</accession>
<sequence>MGAWGVKALQSDEGLELLSAIEGLAAERSSVTADELVAAARNEGFLGDDPGDDEYLFDVTALALSEILTGDTDQLADPALGGVALEATTEGTRVLLAWLHRIRDSDEEDREYLELWEGDPEQAAHLEKTIAALEALSSGSGSGSAPASS</sequence>
<dbReference type="RefSeq" id="WP_344031693.1">
    <property type="nucleotide sequence ID" value="NZ_BAAAOB010000002.1"/>
</dbReference>
<comment type="caution">
    <text evidence="1">The sequence shown here is derived from an EMBL/GenBank/DDBJ whole genome shotgun (WGS) entry which is preliminary data.</text>
</comment>
<protein>
    <recommendedName>
        <fullName evidence="3">DUF4259 domain-containing protein</fullName>
    </recommendedName>
</protein>
<evidence type="ECO:0000313" key="2">
    <source>
        <dbReference type="Proteomes" id="UP001500851"/>
    </source>
</evidence>